<dbReference type="SUPFAM" id="SSF88713">
    <property type="entry name" value="Glycoside hydrolase/deacetylase"/>
    <property type="match status" value="1"/>
</dbReference>
<dbReference type="AlphaFoldDB" id="A0A941EU25"/>
<keyword evidence="3" id="KW-1185">Reference proteome</keyword>
<name>A0A941EU25_9ACTN</name>
<dbReference type="CDD" id="cd10959">
    <property type="entry name" value="CE4_NodB_like_3"/>
    <property type="match status" value="1"/>
</dbReference>
<dbReference type="InterPro" id="IPR050248">
    <property type="entry name" value="Polysacc_deacetylase_ArnD"/>
</dbReference>
<evidence type="ECO:0000313" key="2">
    <source>
        <dbReference type="EMBL" id="MBR7837248.1"/>
    </source>
</evidence>
<dbReference type="EMBL" id="JAGSOG010000191">
    <property type="protein sequence ID" value="MBR7837248.1"/>
    <property type="molecule type" value="Genomic_DNA"/>
</dbReference>
<reference evidence="2" key="1">
    <citation type="submission" date="2021-04" db="EMBL/GenBank/DDBJ databases">
        <title>Genome based classification of Actinospica acidithermotolerans sp. nov., an actinobacterium isolated from an Indonesian hot spring.</title>
        <authorList>
            <person name="Kusuma A.B."/>
            <person name="Putra K.E."/>
            <person name="Nafisah S."/>
            <person name="Loh J."/>
            <person name="Nouioui I."/>
            <person name="Goodfellow M."/>
        </authorList>
    </citation>
    <scope>NUCLEOTIDE SEQUENCE</scope>
    <source>
        <strain evidence="2">CSCA 57</strain>
    </source>
</reference>
<dbReference type="PANTHER" id="PTHR10587">
    <property type="entry name" value="GLYCOSYL TRANSFERASE-RELATED"/>
    <property type="match status" value="1"/>
</dbReference>
<protein>
    <submittedName>
        <fullName evidence="2">Polysaccharide deacetylase family protein</fullName>
    </submittedName>
</protein>
<evidence type="ECO:0000259" key="1">
    <source>
        <dbReference type="PROSITE" id="PS51677"/>
    </source>
</evidence>
<organism evidence="2 3">
    <name type="scientific">Actinospica durhamensis</name>
    <dbReference type="NCBI Taxonomy" id="1508375"/>
    <lineage>
        <taxon>Bacteria</taxon>
        <taxon>Bacillati</taxon>
        <taxon>Actinomycetota</taxon>
        <taxon>Actinomycetes</taxon>
        <taxon>Catenulisporales</taxon>
        <taxon>Actinospicaceae</taxon>
        <taxon>Actinospica</taxon>
    </lineage>
</organism>
<gene>
    <name evidence="2" type="ORF">KDL01_28480</name>
</gene>
<accession>A0A941EU25</accession>
<dbReference type="Gene3D" id="3.20.20.370">
    <property type="entry name" value="Glycoside hydrolase/deacetylase"/>
    <property type="match status" value="1"/>
</dbReference>
<proteinExistence type="predicted"/>
<dbReference type="InterPro" id="IPR011330">
    <property type="entry name" value="Glyco_hydro/deAcase_b/a-brl"/>
</dbReference>
<dbReference type="InterPro" id="IPR002509">
    <property type="entry name" value="NODB_dom"/>
</dbReference>
<dbReference type="GO" id="GO:0016810">
    <property type="term" value="F:hydrolase activity, acting on carbon-nitrogen (but not peptide) bonds"/>
    <property type="evidence" value="ECO:0007669"/>
    <property type="project" value="InterPro"/>
</dbReference>
<dbReference type="PANTHER" id="PTHR10587:SF137">
    <property type="entry name" value="4-DEOXY-4-FORMAMIDO-L-ARABINOSE-PHOSPHOUNDECAPRENOL DEFORMYLASE ARND-RELATED"/>
    <property type="match status" value="1"/>
</dbReference>
<comment type="caution">
    <text evidence="2">The sequence shown here is derived from an EMBL/GenBank/DDBJ whole genome shotgun (WGS) entry which is preliminary data.</text>
</comment>
<evidence type="ECO:0000313" key="3">
    <source>
        <dbReference type="Proteomes" id="UP000675781"/>
    </source>
</evidence>
<dbReference type="PROSITE" id="PS51677">
    <property type="entry name" value="NODB"/>
    <property type="match status" value="1"/>
</dbReference>
<dbReference type="Proteomes" id="UP000675781">
    <property type="component" value="Unassembled WGS sequence"/>
</dbReference>
<feature type="domain" description="NodB homology" evidence="1">
    <location>
        <begin position="35"/>
        <end position="221"/>
    </location>
</feature>
<dbReference type="Pfam" id="PF01522">
    <property type="entry name" value="Polysacc_deac_1"/>
    <property type="match status" value="1"/>
</dbReference>
<dbReference type="GO" id="GO:0005975">
    <property type="term" value="P:carbohydrate metabolic process"/>
    <property type="evidence" value="ECO:0007669"/>
    <property type="project" value="InterPro"/>
</dbReference>
<sequence>MAAVGAVAHAAPSVTSLGPVRATLWPRLTGIGDPGHVALTFDDGPDPASTPLFLAALDEAGVKATFFLLGTMVQKAPWLAREIADAGHEVALHGWAHRAHVAVPPAQTFRDLREGRDEVASAIGQAPQWYRPPYGVATAATFSACRKLGLRPVLWSAWGRDWTAKATPESVFQTVARDLRGGGTVLLHDSDCTSKPASWRSTLGALPLLLAHCAEQGWRVGPLGEHGLTQGGATRASLVDAQA</sequence>